<proteinExistence type="predicted"/>
<evidence type="ECO:0000313" key="4">
    <source>
        <dbReference type="Proteomes" id="UP000800981"/>
    </source>
</evidence>
<organism evidence="3 4">
    <name type="scientific">Motilibacter deserti</name>
    <dbReference type="NCBI Taxonomy" id="2714956"/>
    <lineage>
        <taxon>Bacteria</taxon>
        <taxon>Bacillati</taxon>
        <taxon>Actinomycetota</taxon>
        <taxon>Actinomycetes</taxon>
        <taxon>Motilibacterales</taxon>
        <taxon>Motilibacteraceae</taxon>
        <taxon>Motilibacter</taxon>
    </lineage>
</organism>
<gene>
    <name evidence="3" type="ORF">G9H71_07940</name>
</gene>
<dbReference type="InterPro" id="IPR014914">
    <property type="entry name" value="RES_dom"/>
</dbReference>
<feature type="region of interest" description="Disordered" evidence="1">
    <location>
        <begin position="1"/>
        <end position="54"/>
    </location>
</feature>
<name>A0ABX0GVF3_9ACTN</name>
<dbReference type="EMBL" id="JAANNP010000002">
    <property type="protein sequence ID" value="NHC13710.1"/>
    <property type="molecule type" value="Genomic_DNA"/>
</dbReference>
<feature type="compositionally biased region" description="Pro residues" evidence="1">
    <location>
        <begin position="7"/>
        <end position="45"/>
    </location>
</feature>
<evidence type="ECO:0000313" key="3">
    <source>
        <dbReference type="EMBL" id="NHC13710.1"/>
    </source>
</evidence>
<accession>A0ABX0GVF3</accession>
<keyword evidence="4" id="KW-1185">Reference proteome</keyword>
<protein>
    <submittedName>
        <fullName evidence="3">RES family NAD+ phosphorylase</fullName>
    </submittedName>
</protein>
<sequence length="258" mass="27291">MQEPHDPAPPSPAPSSPAPPSPAPPSPAPPSFAAPAAPSAPPPPSAGLGEGSFDGFPAVADEAAVGPFFRIWRARDPETGERRTPWFFSSLPTPSPGRFDLQRPEGTCYFADRAYAAWLEVFRGCGLVDRVDVDSRRLLTATRTGSPPRLADLRSPGSRPYGVTADLVGGDDYALPHRWAAGLRRAGFDGVSGTIRHDPTHEARNVALFGPAGPRHRVAGWQGSSTPLARSIRLLTELAPFGTGVAARPWDVAVTPVE</sequence>
<reference evidence="3 4" key="1">
    <citation type="submission" date="2020-03" db="EMBL/GenBank/DDBJ databases">
        <title>Two novel Motilibacter sp.</title>
        <authorList>
            <person name="Liu S."/>
        </authorList>
    </citation>
    <scope>NUCLEOTIDE SEQUENCE [LARGE SCALE GENOMIC DNA]</scope>
    <source>
        <strain evidence="3 4">E257</strain>
    </source>
</reference>
<feature type="domain" description="RES" evidence="2">
    <location>
        <begin position="70"/>
        <end position="219"/>
    </location>
</feature>
<dbReference type="Proteomes" id="UP000800981">
    <property type="component" value="Unassembled WGS sequence"/>
</dbReference>
<dbReference type="RefSeq" id="WP_166280400.1">
    <property type="nucleotide sequence ID" value="NZ_JAANNP010000002.1"/>
</dbReference>
<comment type="caution">
    <text evidence="3">The sequence shown here is derived from an EMBL/GenBank/DDBJ whole genome shotgun (WGS) entry which is preliminary data.</text>
</comment>
<evidence type="ECO:0000259" key="2">
    <source>
        <dbReference type="Pfam" id="PF08808"/>
    </source>
</evidence>
<evidence type="ECO:0000256" key="1">
    <source>
        <dbReference type="SAM" id="MobiDB-lite"/>
    </source>
</evidence>
<dbReference type="Pfam" id="PF08808">
    <property type="entry name" value="RES"/>
    <property type="match status" value="1"/>
</dbReference>